<evidence type="ECO:0000313" key="1">
    <source>
        <dbReference type="EMBL" id="ALK82786.1"/>
    </source>
</evidence>
<evidence type="ECO:0000313" key="2">
    <source>
        <dbReference type="EMBL" id="CUO54470.1"/>
    </source>
</evidence>
<proteinExistence type="predicted"/>
<accession>A0A0N7J6M5</accession>
<dbReference type="Proteomes" id="UP000061587">
    <property type="component" value="Chromosome"/>
</dbReference>
<sequence length="295" mass="34948">MKNARPGFVIDPYRFDGSFLTSMSDGIHCDYTHKTLEELRAGEDNPRLVTVSRNTADKMFRIHLKSKCLPFKEITESQYYENMDMLPPVRHTRNFFFIGEPCFRDLYTFCFHVEGRYFTGLRSVTTPRKELERQMEGHYRSLTFRGGVTKGPACAITGKTNRQYLLTPYFFTDTDGEKKFICNLVTGPDEEPDIRNARKNMAEILLSLRRHHFLYFSAHKRRDDMEIFLEEAKKRRHTLLANGKLLQFPMNRESVSFTGTVKETQEPFFFRIYDRDLFLYLLYALRNIRREKAEM</sequence>
<dbReference type="EMBL" id="CP013020">
    <property type="protein sequence ID" value="ALK82786.1"/>
    <property type="molecule type" value="Genomic_DNA"/>
</dbReference>
<protein>
    <submittedName>
        <fullName evidence="1">Uncharacterized protein</fullName>
    </submittedName>
</protein>
<dbReference type="RefSeq" id="WP_057098517.1">
    <property type="nucleotide sequence ID" value="NZ_CYZI01000012.1"/>
</dbReference>
<dbReference type="PATRIC" id="fig|821.40.peg.182"/>
<reference evidence="2 4" key="1">
    <citation type="submission" date="2015-09" db="EMBL/GenBank/DDBJ databases">
        <authorList>
            <consortium name="Pathogen Informatics"/>
        </authorList>
    </citation>
    <scope>NUCLEOTIDE SEQUENCE [LARGE SCALE GENOMIC DNA]</scope>
    <source>
        <strain evidence="2 4">2789STDY5834842</strain>
    </source>
</reference>
<evidence type="ECO:0000313" key="4">
    <source>
        <dbReference type="Proteomes" id="UP000095333"/>
    </source>
</evidence>
<reference evidence="3" key="2">
    <citation type="submission" date="2015-10" db="EMBL/GenBank/DDBJ databases">
        <title>Extensive mobilome-driven genome diversification in gut-associated Bacteroides vulgatus mpk.</title>
        <authorList>
            <person name="Beier S."/>
            <person name="Lange A."/>
            <person name="Huson D.H."/>
            <person name="Frick J.-S."/>
            <person name="Autenrieth I.B."/>
        </authorList>
    </citation>
    <scope>NUCLEOTIDE SEQUENCE [LARGE SCALE GENOMIC DNA]</scope>
    <source>
        <strain evidence="3">mpk</strain>
    </source>
</reference>
<organism evidence="1 3">
    <name type="scientific">Phocaeicola vulgatus</name>
    <name type="common">Bacteroides vulgatus</name>
    <dbReference type="NCBI Taxonomy" id="821"/>
    <lineage>
        <taxon>Bacteria</taxon>
        <taxon>Pseudomonadati</taxon>
        <taxon>Bacteroidota</taxon>
        <taxon>Bacteroidia</taxon>
        <taxon>Bacteroidales</taxon>
        <taxon>Bacteroidaceae</taxon>
        <taxon>Phocaeicola</taxon>
    </lineage>
</organism>
<dbReference type="Proteomes" id="UP000095333">
    <property type="component" value="Unassembled WGS sequence"/>
</dbReference>
<gene>
    <name evidence="1" type="ORF">BvMPK_0146</name>
    <name evidence="2" type="ORF">ERS852457_02212</name>
</gene>
<dbReference type="AlphaFoldDB" id="A0A0N7J6M5"/>
<name>A0A0N7J6M5_PHOVU</name>
<reference evidence="1 3" key="3">
    <citation type="journal article" date="2016" name="Genome Biol. Evol.">
        <title>Extensive mobilome-driven genome diversification in mouse gut-associated Bacteroides vulgatus mpk.</title>
        <authorList>
            <person name="Lange A."/>
            <person name="Beier S."/>
            <person name="Steimle A."/>
            <person name="Autenrieth I.B."/>
            <person name="Huson D.H."/>
            <person name="Frick J.S."/>
        </authorList>
    </citation>
    <scope>NUCLEOTIDE SEQUENCE [LARGE SCALE GENOMIC DNA]</scope>
    <source>
        <strain evidence="3">mpk</strain>
        <strain evidence="1">Mpk</strain>
    </source>
</reference>
<evidence type="ECO:0000313" key="3">
    <source>
        <dbReference type="Proteomes" id="UP000061587"/>
    </source>
</evidence>
<dbReference type="EMBL" id="CYZI01000012">
    <property type="protein sequence ID" value="CUO54470.1"/>
    <property type="molecule type" value="Genomic_DNA"/>
</dbReference>